<sequence length="138" mass="16157">MERIADAGVGGMLLIRMHDTDFTDRFEAWTCSNYLKPMCQVYPHSCRCIEINTYSGTRAEVVMVIDKNASGYNRERDPAIKKLLHDKCDDTCSECEKCRSVYLYNDKVLDLYDIVNVKRWYSACKRITCTQMRRIKVF</sequence>
<reference evidence="1 2" key="1">
    <citation type="submission" date="2016-03" db="EMBL/GenBank/DDBJ databases">
        <title>Cyphomyrmex costatus WGS genome.</title>
        <authorList>
            <person name="Nygaard S."/>
            <person name="Hu H."/>
            <person name="Boomsma J."/>
            <person name="Zhang G."/>
        </authorList>
    </citation>
    <scope>NUCLEOTIDE SEQUENCE [LARGE SCALE GENOMIC DNA]</scope>
    <source>
        <strain evidence="1">MS0001</strain>
        <tissue evidence="1">Whole body</tissue>
    </source>
</reference>
<evidence type="ECO:0000313" key="1">
    <source>
        <dbReference type="EMBL" id="KYM98257.1"/>
    </source>
</evidence>
<proteinExistence type="predicted"/>
<protein>
    <submittedName>
        <fullName evidence="1">Uncharacterized protein</fullName>
    </submittedName>
</protein>
<gene>
    <name evidence="1" type="ORF">ALC62_11044</name>
</gene>
<dbReference type="Proteomes" id="UP000078542">
    <property type="component" value="Unassembled WGS sequence"/>
</dbReference>
<keyword evidence="2" id="KW-1185">Reference proteome</keyword>
<accession>A0A151ID08</accession>
<name>A0A151ID08_9HYME</name>
<dbReference type="EMBL" id="KQ977997">
    <property type="protein sequence ID" value="KYM98257.1"/>
    <property type="molecule type" value="Genomic_DNA"/>
</dbReference>
<organism evidence="1 2">
    <name type="scientific">Cyphomyrmex costatus</name>
    <dbReference type="NCBI Taxonomy" id="456900"/>
    <lineage>
        <taxon>Eukaryota</taxon>
        <taxon>Metazoa</taxon>
        <taxon>Ecdysozoa</taxon>
        <taxon>Arthropoda</taxon>
        <taxon>Hexapoda</taxon>
        <taxon>Insecta</taxon>
        <taxon>Pterygota</taxon>
        <taxon>Neoptera</taxon>
        <taxon>Endopterygota</taxon>
        <taxon>Hymenoptera</taxon>
        <taxon>Apocrita</taxon>
        <taxon>Aculeata</taxon>
        <taxon>Formicoidea</taxon>
        <taxon>Formicidae</taxon>
        <taxon>Myrmicinae</taxon>
        <taxon>Cyphomyrmex</taxon>
    </lineage>
</organism>
<evidence type="ECO:0000313" key="2">
    <source>
        <dbReference type="Proteomes" id="UP000078542"/>
    </source>
</evidence>
<dbReference type="AlphaFoldDB" id="A0A151ID08"/>